<feature type="transmembrane region" description="Helical" evidence="6">
    <location>
        <begin position="133"/>
        <end position="152"/>
    </location>
</feature>
<keyword evidence="4 6" id="KW-1133">Transmembrane helix</keyword>
<dbReference type="Pfam" id="PF09678">
    <property type="entry name" value="Caa3_CtaG"/>
    <property type="match status" value="1"/>
</dbReference>
<organism evidence="7 8">
    <name type="scientific">Azospirillum doebereinerae</name>
    <dbReference type="NCBI Taxonomy" id="92933"/>
    <lineage>
        <taxon>Bacteria</taxon>
        <taxon>Pseudomonadati</taxon>
        <taxon>Pseudomonadota</taxon>
        <taxon>Alphaproteobacteria</taxon>
        <taxon>Rhodospirillales</taxon>
        <taxon>Azospirillaceae</taxon>
        <taxon>Azospirillum</taxon>
    </lineage>
</organism>
<dbReference type="RefSeq" id="WP_127003270.1">
    <property type="nucleotide sequence ID" value="NZ_JBNPXW010000005.1"/>
</dbReference>
<feature type="transmembrane region" description="Helical" evidence="6">
    <location>
        <begin position="20"/>
        <end position="38"/>
    </location>
</feature>
<feature type="transmembrane region" description="Helical" evidence="6">
    <location>
        <begin position="208"/>
        <end position="233"/>
    </location>
</feature>
<keyword evidence="3 6" id="KW-0812">Transmembrane</keyword>
<evidence type="ECO:0000256" key="3">
    <source>
        <dbReference type="ARBA" id="ARBA00022692"/>
    </source>
</evidence>
<dbReference type="InterPro" id="IPR019108">
    <property type="entry name" value="Caa3_assmbl_CtaG-rel"/>
</dbReference>
<evidence type="ECO:0000256" key="5">
    <source>
        <dbReference type="ARBA" id="ARBA00023136"/>
    </source>
</evidence>
<comment type="caution">
    <text evidence="7">The sequence shown here is derived from an EMBL/GenBank/DDBJ whole genome shotgun (WGS) entry which is preliminary data.</text>
</comment>
<keyword evidence="8" id="KW-1185">Reference proteome</keyword>
<keyword evidence="2" id="KW-1003">Cell membrane</keyword>
<comment type="subcellular location">
    <subcellularLocation>
        <location evidence="1">Cell membrane</location>
        <topology evidence="1">Multi-pass membrane protein</topology>
    </subcellularLocation>
</comment>
<proteinExistence type="predicted"/>
<dbReference type="AlphaFoldDB" id="A0A3S0WVW1"/>
<sequence>MNTVPYCGPAPLPDGLWSAWNLDPAVLAGLALASLFALSQPDRSARRAGIGAVLLLAVAFVSPLCALASALFSARVAHHLVIVAGAAPLIAHTLVRRSVTPRGGEAAFVVHTVLLWLWHTPGPYGFALSSTPAYWLMEATLTVSAVWFWHALLSPRTAPGTTMALALGAIVQMGMLGALLTFAGRPLFAEHALTTAPFGLTPLEDQQLAGLLMWVPAALPYLAVALHRLFALLGGAARGDARP</sequence>
<evidence type="ECO:0000313" key="7">
    <source>
        <dbReference type="EMBL" id="RUQ65121.1"/>
    </source>
</evidence>
<feature type="transmembrane region" description="Helical" evidence="6">
    <location>
        <begin position="107"/>
        <end position="127"/>
    </location>
</feature>
<name>A0A3S0WVW1_9PROT</name>
<dbReference type="EMBL" id="RZIJ01000027">
    <property type="protein sequence ID" value="RUQ65121.1"/>
    <property type="molecule type" value="Genomic_DNA"/>
</dbReference>
<evidence type="ECO:0000313" key="8">
    <source>
        <dbReference type="Proteomes" id="UP000280346"/>
    </source>
</evidence>
<evidence type="ECO:0000256" key="1">
    <source>
        <dbReference type="ARBA" id="ARBA00004651"/>
    </source>
</evidence>
<keyword evidence="5 6" id="KW-0472">Membrane</keyword>
<feature type="transmembrane region" description="Helical" evidence="6">
    <location>
        <begin position="50"/>
        <end position="70"/>
    </location>
</feature>
<evidence type="ECO:0000256" key="2">
    <source>
        <dbReference type="ARBA" id="ARBA00022475"/>
    </source>
</evidence>
<evidence type="ECO:0000256" key="6">
    <source>
        <dbReference type="SAM" id="Phobius"/>
    </source>
</evidence>
<dbReference type="OrthoDB" id="259025at2"/>
<feature type="transmembrane region" description="Helical" evidence="6">
    <location>
        <begin position="164"/>
        <end position="188"/>
    </location>
</feature>
<accession>A0A3S0WVW1</accession>
<dbReference type="Proteomes" id="UP000280346">
    <property type="component" value="Unassembled WGS sequence"/>
</dbReference>
<gene>
    <name evidence="7" type="ORF">EJ913_25580</name>
</gene>
<reference evidence="7 8" key="1">
    <citation type="submission" date="2018-12" db="EMBL/GenBank/DDBJ databases">
        <authorList>
            <person name="Yang Y."/>
        </authorList>
    </citation>
    <scope>NUCLEOTIDE SEQUENCE [LARGE SCALE GENOMIC DNA]</scope>
    <source>
        <strain evidence="7 8">GSF71</strain>
    </source>
</reference>
<dbReference type="GO" id="GO:0005886">
    <property type="term" value="C:plasma membrane"/>
    <property type="evidence" value="ECO:0007669"/>
    <property type="project" value="UniProtKB-SubCell"/>
</dbReference>
<feature type="transmembrane region" description="Helical" evidence="6">
    <location>
        <begin position="76"/>
        <end position="95"/>
    </location>
</feature>
<evidence type="ECO:0000256" key="4">
    <source>
        <dbReference type="ARBA" id="ARBA00022989"/>
    </source>
</evidence>
<protein>
    <submittedName>
        <fullName evidence="7">Cytochrome c oxidase assembly protein</fullName>
    </submittedName>
</protein>